<dbReference type="NCBIfam" id="TIGR01574">
    <property type="entry name" value="miaB-methiolase"/>
    <property type="match status" value="1"/>
</dbReference>
<dbReference type="SMART" id="SM00729">
    <property type="entry name" value="Elp3"/>
    <property type="match status" value="1"/>
</dbReference>
<evidence type="ECO:0000256" key="7">
    <source>
        <dbReference type="ARBA" id="ARBA00023014"/>
    </source>
</evidence>
<keyword evidence="4" id="KW-0949">S-adenosyl-L-methionine</keyword>
<keyword evidence="12" id="KW-1185">Reference proteome</keyword>
<comment type="caution">
    <text evidence="11">The sequence shown here is derived from an EMBL/GenBank/DDBJ whole genome shotgun (WGS) entry which is preliminary data.</text>
</comment>
<protein>
    <submittedName>
        <fullName evidence="11">tRNA (N6-isopentenyl adenosine(37)-C2)-methylthiotransferase MiaB</fullName>
    </submittedName>
</protein>
<dbReference type="InterPro" id="IPR007197">
    <property type="entry name" value="rSAM"/>
</dbReference>
<dbReference type="GO" id="GO:0005829">
    <property type="term" value="C:cytosol"/>
    <property type="evidence" value="ECO:0007669"/>
    <property type="project" value="TreeGrafter"/>
</dbReference>
<sequence>MNVYDSIRMVDLLKPHGFEVVEDTYSEDLDMIIFNTCHIREKAAEKVYSELDKVKKKKTIRNKNGQEMIIVVAGCTAQAEGEEVFRRAPYVDIVVGPQSYQNLPILLEQVRREKKWAIDLEFKENDKFDLLPEHDELKGPSAFLSVQEGCDKFCHFCVVPYTRGSEYSRAVPVIYREAAKLVSLGAKEINLLGQNVSAYHADVEGEQWNLGKLIKHLAKIQDLQRIRYTTSHPRDMLDSNLFVVHKDEPKLMPFLHLPVQSGSDKILKAMNRQHTRDFYFKIIDKFREYKPDMAFSSDFIVGYPGETDQDFQDTLDLVKIIGYAQCYLFKYSPRPGTPASVLENQVPENIKAERLYILQELLAQQQLAFNQSMVGKVLPVLLQKDGKKEGQLIGKSPYMQSVFITAPKEKEGQVVNVSITAGFQNSLAGAI</sequence>
<evidence type="ECO:0000256" key="5">
    <source>
        <dbReference type="ARBA" id="ARBA00022723"/>
    </source>
</evidence>
<evidence type="ECO:0000313" key="12">
    <source>
        <dbReference type="Proteomes" id="UP000837675"/>
    </source>
</evidence>
<reference evidence="11" key="1">
    <citation type="submission" date="2021-06" db="EMBL/GenBank/DDBJ databases">
        <authorList>
            <person name="Nardi T."/>
            <person name="Nardi T."/>
        </authorList>
    </citation>
    <scope>NUCLEOTIDE SEQUENCE</scope>
</reference>
<accession>A0A8S4BVK8</accession>
<evidence type="ECO:0000256" key="3">
    <source>
        <dbReference type="ARBA" id="ARBA00022485"/>
    </source>
</evidence>
<dbReference type="PROSITE" id="PS51449">
    <property type="entry name" value="MTTASE_N"/>
    <property type="match status" value="1"/>
</dbReference>
<evidence type="ECO:0000256" key="1">
    <source>
        <dbReference type="ARBA" id="ARBA00001966"/>
    </source>
</evidence>
<dbReference type="InterPro" id="IPR013848">
    <property type="entry name" value="Methylthiotransferase_N"/>
</dbReference>
<dbReference type="PROSITE" id="PS50926">
    <property type="entry name" value="TRAM"/>
    <property type="match status" value="1"/>
</dbReference>
<dbReference type="InterPro" id="IPR006638">
    <property type="entry name" value="Elp3/MiaA/NifB-like_rSAM"/>
</dbReference>
<evidence type="ECO:0000256" key="2">
    <source>
        <dbReference type="ARBA" id="ARBA00009815"/>
    </source>
</evidence>
<feature type="domain" description="TRAM" evidence="8">
    <location>
        <begin position="371"/>
        <end position="431"/>
    </location>
</feature>
<dbReference type="SUPFAM" id="SSF102114">
    <property type="entry name" value="Radical SAM enzymes"/>
    <property type="match status" value="1"/>
</dbReference>
<dbReference type="SFLD" id="SFLDG01061">
    <property type="entry name" value="methylthiotransferase"/>
    <property type="match status" value="1"/>
</dbReference>
<dbReference type="InterPro" id="IPR058240">
    <property type="entry name" value="rSAM_sf"/>
</dbReference>
<feature type="domain" description="Radical SAM core" evidence="10">
    <location>
        <begin position="136"/>
        <end position="368"/>
    </location>
</feature>
<dbReference type="InterPro" id="IPR006463">
    <property type="entry name" value="MiaB_methiolase"/>
</dbReference>
<dbReference type="HAMAP" id="MF_01864">
    <property type="entry name" value="tRNA_metthiotr_MiaB"/>
    <property type="match status" value="1"/>
</dbReference>
<dbReference type="CDD" id="cd01335">
    <property type="entry name" value="Radical_SAM"/>
    <property type="match status" value="1"/>
</dbReference>
<keyword evidence="7" id="KW-0411">Iron-sulfur</keyword>
<evidence type="ECO:0000259" key="10">
    <source>
        <dbReference type="PROSITE" id="PS51918"/>
    </source>
</evidence>
<dbReference type="EMBL" id="CAJVAF010000104">
    <property type="protein sequence ID" value="CAG7590429.1"/>
    <property type="molecule type" value="Genomic_DNA"/>
</dbReference>
<dbReference type="PROSITE" id="PS51918">
    <property type="entry name" value="RADICAL_SAM"/>
    <property type="match status" value="1"/>
</dbReference>
<dbReference type="InterPro" id="IPR002792">
    <property type="entry name" value="TRAM_dom"/>
</dbReference>
<dbReference type="Pfam" id="PF01938">
    <property type="entry name" value="TRAM"/>
    <property type="match status" value="1"/>
</dbReference>
<proteinExistence type="inferred from homology"/>
<evidence type="ECO:0000259" key="8">
    <source>
        <dbReference type="PROSITE" id="PS50926"/>
    </source>
</evidence>
<evidence type="ECO:0000256" key="6">
    <source>
        <dbReference type="ARBA" id="ARBA00023004"/>
    </source>
</evidence>
<evidence type="ECO:0000256" key="4">
    <source>
        <dbReference type="ARBA" id="ARBA00022691"/>
    </source>
</evidence>
<comment type="similarity">
    <text evidence="2">Belongs to the methylthiotransferase family. MiaB subfamily.</text>
</comment>
<dbReference type="Pfam" id="PF00919">
    <property type="entry name" value="UPF0004"/>
    <property type="match status" value="1"/>
</dbReference>
<dbReference type="PANTHER" id="PTHR43020">
    <property type="entry name" value="CDK5 REGULATORY SUBUNIT-ASSOCIATED PROTEIN 1"/>
    <property type="match status" value="1"/>
</dbReference>
<dbReference type="GO" id="GO:0051539">
    <property type="term" value="F:4 iron, 4 sulfur cluster binding"/>
    <property type="evidence" value="ECO:0007669"/>
    <property type="project" value="UniProtKB-KW"/>
</dbReference>
<dbReference type="SFLD" id="SFLDS00029">
    <property type="entry name" value="Radical_SAM"/>
    <property type="match status" value="1"/>
</dbReference>
<evidence type="ECO:0000259" key="9">
    <source>
        <dbReference type="PROSITE" id="PS51449"/>
    </source>
</evidence>
<keyword evidence="5" id="KW-0479">Metal-binding</keyword>
<dbReference type="FunFam" id="3.40.50.12160:FF:000003">
    <property type="entry name" value="CDK5 regulatory subunit-associated protein 1"/>
    <property type="match status" value="1"/>
</dbReference>
<dbReference type="Gene3D" id="3.40.50.12160">
    <property type="entry name" value="Methylthiotransferase, N-terminal domain"/>
    <property type="match status" value="1"/>
</dbReference>
<dbReference type="InterPro" id="IPR005839">
    <property type="entry name" value="Methylthiotransferase"/>
</dbReference>
<keyword evidence="3" id="KW-0004">4Fe-4S</keyword>
<dbReference type="Proteomes" id="UP000837675">
    <property type="component" value="Unassembled WGS sequence"/>
</dbReference>
<dbReference type="Pfam" id="PF04055">
    <property type="entry name" value="Radical_SAM"/>
    <property type="match status" value="1"/>
</dbReference>
<dbReference type="SFLD" id="SFLDG01082">
    <property type="entry name" value="B12-binding_domain_containing"/>
    <property type="match status" value="1"/>
</dbReference>
<dbReference type="Gene3D" id="3.80.30.20">
    <property type="entry name" value="tm_1862 like domain"/>
    <property type="match status" value="1"/>
</dbReference>
<dbReference type="FunFam" id="3.80.30.20:FF:000001">
    <property type="entry name" value="tRNA-2-methylthio-N(6)-dimethylallyladenosine synthase 2"/>
    <property type="match status" value="1"/>
</dbReference>
<dbReference type="GO" id="GO:0035597">
    <property type="term" value="F:tRNA-2-methylthio-N(6)-dimethylallyladenosine(37) synthase activity"/>
    <property type="evidence" value="ECO:0007669"/>
    <property type="project" value="TreeGrafter"/>
</dbReference>
<dbReference type="NCBIfam" id="TIGR00089">
    <property type="entry name" value="MiaB/RimO family radical SAM methylthiotransferase"/>
    <property type="match status" value="1"/>
</dbReference>
<gene>
    <name evidence="11" type="ORF">MHYMCMPASI_00301</name>
</gene>
<keyword evidence="6" id="KW-0408">Iron</keyword>
<dbReference type="PANTHER" id="PTHR43020:SF2">
    <property type="entry name" value="MITOCHONDRIAL TRNA METHYLTHIOTRANSFERASE CDK5RAP1"/>
    <property type="match status" value="1"/>
</dbReference>
<feature type="domain" description="MTTase N-terminal" evidence="9">
    <location>
        <begin position="1"/>
        <end position="112"/>
    </location>
</feature>
<evidence type="ECO:0000313" key="11">
    <source>
        <dbReference type="EMBL" id="CAG7590429.1"/>
    </source>
</evidence>
<dbReference type="GO" id="GO:0046872">
    <property type="term" value="F:metal ion binding"/>
    <property type="evidence" value="ECO:0007669"/>
    <property type="project" value="UniProtKB-KW"/>
</dbReference>
<comment type="cofactor">
    <cofactor evidence="1">
        <name>[4Fe-4S] cluster</name>
        <dbReference type="ChEBI" id="CHEBI:49883"/>
    </cofactor>
</comment>
<dbReference type="AlphaFoldDB" id="A0A8S4BVK8"/>
<organism evidence="11 12">
    <name type="scientific">Hyalomma marginatum</name>
    <dbReference type="NCBI Taxonomy" id="34627"/>
    <lineage>
        <taxon>Eukaryota</taxon>
        <taxon>Metazoa</taxon>
        <taxon>Ecdysozoa</taxon>
        <taxon>Arthropoda</taxon>
        <taxon>Chelicerata</taxon>
        <taxon>Arachnida</taxon>
        <taxon>Acari</taxon>
        <taxon>Parasitiformes</taxon>
        <taxon>Ixodida</taxon>
        <taxon>Ixodoidea</taxon>
        <taxon>Ixodidae</taxon>
        <taxon>Hyalomminae</taxon>
        <taxon>Hyalomma</taxon>
    </lineage>
</organism>
<name>A0A8S4BVK8_9ACAR</name>
<dbReference type="InterPro" id="IPR023404">
    <property type="entry name" value="rSAM_horseshoe"/>
</dbReference>
<dbReference type="InterPro" id="IPR038135">
    <property type="entry name" value="Methylthiotransferase_N_sf"/>
</dbReference>